<dbReference type="RefSeq" id="WP_406696344.1">
    <property type="nucleotide sequence ID" value="NZ_CP155447.1"/>
</dbReference>
<protein>
    <submittedName>
        <fullName evidence="2">IS630 family transposase</fullName>
    </submittedName>
</protein>
<name>A0AAU7CEV0_9BACT</name>
<evidence type="ECO:0000259" key="1">
    <source>
        <dbReference type="Pfam" id="PF13592"/>
    </source>
</evidence>
<dbReference type="SUPFAM" id="SSF46689">
    <property type="entry name" value="Homeodomain-like"/>
    <property type="match status" value="1"/>
</dbReference>
<sequence length="194" mass="22249">MHIENYDQLDRLREAARGYRNTRTGPRVQAIILAKQGDTAPQIARALGFSRRAVQAWVAAYNRGGLDSLPDRPHLGRAPTLAHDQEDRFRERIEASPRPEDGVCELRSADIRRILEQEFAARYTLSGVYKLLHWLGYSDLMPRPQHPETHPEAQEFFKEIVVEQIAAIAAQHPDREVQVWHHDEARFGQKGTLT</sequence>
<accession>A0AAU7CEV0</accession>
<proteinExistence type="predicted"/>
<dbReference type="NCBIfam" id="NF033545">
    <property type="entry name" value="transpos_IS630"/>
    <property type="match status" value="1"/>
</dbReference>
<dbReference type="Pfam" id="PF13592">
    <property type="entry name" value="HTH_33"/>
    <property type="match status" value="1"/>
</dbReference>
<dbReference type="Pfam" id="PF13384">
    <property type="entry name" value="HTH_23"/>
    <property type="match status" value="1"/>
</dbReference>
<dbReference type="InterPro" id="IPR047655">
    <property type="entry name" value="Transpos_IS630-like"/>
</dbReference>
<feature type="domain" description="Winged helix-turn helix" evidence="1">
    <location>
        <begin position="107"/>
        <end position="160"/>
    </location>
</feature>
<dbReference type="EMBL" id="CP155447">
    <property type="protein sequence ID" value="XBH03605.1"/>
    <property type="molecule type" value="Genomic_DNA"/>
</dbReference>
<dbReference type="InterPro" id="IPR009057">
    <property type="entry name" value="Homeodomain-like_sf"/>
</dbReference>
<reference evidence="2" key="1">
    <citation type="submission" date="2024-05" db="EMBL/GenBank/DDBJ databases">
        <title>Planctomycetes of the genus Singulisphaera possess chitinolytic capabilities.</title>
        <authorList>
            <person name="Ivanova A."/>
        </authorList>
    </citation>
    <scope>NUCLEOTIDE SEQUENCE</scope>
    <source>
        <strain evidence="2">Ch08T</strain>
    </source>
</reference>
<dbReference type="InterPro" id="IPR025959">
    <property type="entry name" value="Winged_HTH_dom"/>
</dbReference>
<dbReference type="AlphaFoldDB" id="A0AAU7CEV0"/>
<organism evidence="2">
    <name type="scientific">Singulisphaera sp. Ch08</name>
    <dbReference type="NCBI Taxonomy" id="3120278"/>
    <lineage>
        <taxon>Bacteria</taxon>
        <taxon>Pseudomonadati</taxon>
        <taxon>Planctomycetota</taxon>
        <taxon>Planctomycetia</taxon>
        <taxon>Isosphaerales</taxon>
        <taxon>Isosphaeraceae</taxon>
        <taxon>Singulisphaera</taxon>
    </lineage>
</organism>
<evidence type="ECO:0000313" key="2">
    <source>
        <dbReference type="EMBL" id="XBH03605.1"/>
    </source>
</evidence>
<gene>
    <name evidence="2" type="ORF">V5E97_35665</name>
</gene>